<evidence type="ECO:0000256" key="1">
    <source>
        <dbReference type="ARBA" id="ARBA00001917"/>
    </source>
</evidence>
<keyword evidence="17" id="KW-1185">Reference proteome</keyword>
<keyword evidence="14" id="KW-0547">Nucleotide-binding</keyword>
<comment type="function">
    <text evidence="2 12">Catalyzes the synthesis of 5,6-dihydrouridine (D), a modified base found in the D-loop of most tRNAs, via the reduction of the C5-C6 double bond in target uridines.</text>
</comment>
<comment type="cofactor">
    <cofactor evidence="1 12 14">
        <name>FMN</name>
        <dbReference type="ChEBI" id="CHEBI:58210"/>
    </cofactor>
</comment>
<dbReference type="STRING" id="706587.Desti_4532"/>
<feature type="binding site" evidence="14">
    <location>
        <position position="138"/>
    </location>
    <ligand>
        <name>FMN</name>
        <dbReference type="ChEBI" id="CHEBI:58210"/>
    </ligand>
</feature>
<dbReference type="OrthoDB" id="9764501at2"/>
<dbReference type="InterPro" id="IPR035587">
    <property type="entry name" value="DUS-like_FMN-bd"/>
</dbReference>
<dbReference type="CDD" id="cd02801">
    <property type="entry name" value="DUS_like_FMN"/>
    <property type="match status" value="1"/>
</dbReference>
<evidence type="ECO:0000256" key="8">
    <source>
        <dbReference type="ARBA" id="ARBA00022884"/>
    </source>
</evidence>
<gene>
    <name evidence="16" type="ordered locus">Desti_4532</name>
</gene>
<keyword evidence="3" id="KW-0820">tRNA-binding</keyword>
<feature type="binding site" evidence="14">
    <location>
        <begin position="199"/>
        <end position="201"/>
    </location>
    <ligand>
        <name>FMN</name>
        <dbReference type="ChEBI" id="CHEBI:58210"/>
    </ligand>
</feature>
<dbReference type="SUPFAM" id="SSF51395">
    <property type="entry name" value="FMN-linked oxidoreductases"/>
    <property type="match status" value="1"/>
</dbReference>
<proteinExistence type="inferred from homology"/>
<dbReference type="Pfam" id="PF01207">
    <property type="entry name" value="Dus"/>
    <property type="match status" value="1"/>
</dbReference>
<dbReference type="GO" id="GO:0017150">
    <property type="term" value="F:tRNA dihydrouridine synthase activity"/>
    <property type="evidence" value="ECO:0007669"/>
    <property type="project" value="InterPro"/>
</dbReference>
<evidence type="ECO:0000256" key="5">
    <source>
        <dbReference type="ARBA" id="ARBA00022643"/>
    </source>
</evidence>
<evidence type="ECO:0000256" key="4">
    <source>
        <dbReference type="ARBA" id="ARBA00022630"/>
    </source>
</evidence>
<dbReference type="Gene3D" id="1.10.1200.80">
    <property type="entry name" value="Putative flavin oxidoreducatase, domain 2"/>
    <property type="match status" value="1"/>
</dbReference>
<dbReference type="HOGENOM" id="CLU_013299_0_3_7"/>
<keyword evidence="8" id="KW-0694">RNA-binding</keyword>
<feature type="binding site" evidence="14">
    <location>
        <begin position="16"/>
        <end position="18"/>
    </location>
    <ligand>
        <name>FMN</name>
        <dbReference type="ChEBI" id="CHEBI:58210"/>
    </ligand>
</feature>
<comment type="similarity">
    <text evidence="12">Belongs to the dus family.</text>
</comment>
<keyword evidence="4 12" id="KW-0285">Flavoprotein</keyword>
<evidence type="ECO:0000313" key="16">
    <source>
        <dbReference type="EMBL" id="AFM27160.1"/>
    </source>
</evidence>
<keyword evidence="9 12" id="KW-0560">Oxidoreductase</keyword>
<dbReference type="GO" id="GO:0050660">
    <property type="term" value="F:flavin adenine dinucleotide binding"/>
    <property type="evidence" value="ECO:0007669"/>
    <property type="project" value="InterPro"/>
</dbReference>
<dbReference type="RefSeq" id="WP_014812274.1">
    <property type="nucleotide sequence ID" value="NC_018025.1"/>
</dbReference>
<keyword evidence="7" id="KW-0521">NADP</keyword>
<evidence type="ECO:0000256" key="14">
    <source>
        <dbReference type="PIRSR" id="PIRSR006621-2"/>
    </source>
</evidence>
<reference evidence="17" key="1">
    <citation type="submission" date="2012-06" db="EMBL/GenBank/DDBJ databases">
        <title>Complete sequence of chromosome of Desulfomonile tiedjei DSM 6799.</title>
        <authorList>
            <person name="Lucas S."/>
            <person name="Copeland A."/>
            <person name="Lapidus A."/>
            <person name="Glavina del Rio T."/>
            <person name="Dalin E."/>
            <person name="Tice H."/>
            <person name="Bruce D."/>
            <person name="Goodwin L."/>
            <person name="Pitluck S."/>
            <person name="Peters L."/>
            <person name="Ovchinnikova G."/>
            <person name="Zeytun A."/>
            <person name="Lu M."/>
            <person name="Kyrpides N."/>
            <person name="Mavromatis K."/>
            <person name="Ivanova N."/>
            <person name="Brettin T."/>
            <person name="Detter J.C."/>
            <person name="Han C."/>
            <person name="Larimer F."/>
            <person name="Land M."/>
            <person name="Hauser L."/>
            <person name="Markowitz V."/>
            <person name="Cheng J.-F."/>
            <person name="Hugenholtz P."/>
            <person name="Woyke T."/>
            <person name="Wu D."/>
            <person name="Spring S."/>
            <person name="Schroeder M."/>
            <person name="Brambilla E."/>
            <person name="Klenk H.-P."/>
            <person name="Eisen J.A."/>
        </authorList>
    </citation>
    <scope>NUCLEOTIDE SEQUENCE [LARGE SCALE GENOMIC DNA]</scope>
    <source>
        <strain evidence="17">ATCC 49306 / DSM 6799 / DCB-1</strain>
    </source>
</reference>
<dbReference type="InterPro" id="IPR024036">
    <property type="entry name" value="tRNA-dHydroUridine_Synthase_C"/>
</dbReference>
<evidence type="ECO:0000259" key="15">
    <source>
        <dbReference type="Pfam" id="PF01207"/>
    </source>
</evidence>
<evidence type="ECO:0000256" key="6">
    <source>
        <dbReference type="ARBA" id="ARBA00022694"/>
    </source>
</evidence>
<feature type="domain" description="DUS-like FMN-binding" evidence="15">
    <location>
        <begin position="14"/>
        <end position="309"/>
    </location>
</feature>
<dbReference type="PROSITE" id="PS01136">
    <property type="entry name" value="UPF0034"/>
    <property type="match status" value="1"/>
</dbReference>
<evidence type="ECO:0000256" key="7">
    <source>
        <dbReference type="ARBA" id="ARBA00022857"/>
    </source>
</evidence>
<feature type="binding site" evidence="14">
    <location>
        <begin position="223"/>
        <end position="224"/>
    </location>
    <ligand>
        <name>FMN</name>
        <dbReference type="ChEBI" id="CHEBI:58210"/>
    </ligand>
</feature>
<dbReference type="eggNOG" id="COG0042">
    <property type="taxonomic scope" value="Bacteria"/>
</dbReference>
<comment type="catalytic activity">
    <reaction evidence="10">
        <text>a 5,6-dihydrouridine in tRNA + NADP(+) = a uridine in tRNA + NADPH + H(+)</text>
        <dbReference type="Rhea" id="RHEA:23624"/>
        <dbReference type="Rhea" id="RHEA-COMP:13339"/>
        <dbReference type="Rhea" id="RHEA-COMP:13887"/>
        <dbReference type="ChEBI" id="CHEBI:15378"/>
        <dbReference type="ChEBI" id="CHEBI:57783"/>
        <dbReference type="ChEBI" id="CHEBI:58349"/>
        <dbReference type="ChEBI" id="CHEBI:65315"/>
        <dbReference type="ChEBI" id="CHEBI:74443"/>
    </reaction>
</comment>
<protein>
    <recommendedName>
        <fullName evidence="12">tRNA-dihydrouridine synthase</fullName>
        <ecNumber evidence="12">1.3.1.-</ecNumber>
    </recommendedName>
</protein>
<dbReference type="PATRIC" id="fig|706587.4.peg.5137"/>
<dbReference type="NCBIfam" id="TIGR00737">
    <property type="entry name" value="nifR3_yhdG"/>
    <property type="match status" value="1"/>
</dbReference>
<evidence type="ECO:0000256" key="12">
    <source>
        <dbReference type="PIRNR" id="PIRNR006621"/>
    </source>
</evidence>
<dbReference type="InterPro" id="IPR001269">
    <property type="entry name" value="DUS_fam"/>
</dbReference>
<evidence type="ECO:0000256" key="2">
    <source>
        <dbReference type="ARBA" id="ARBA00002790"/>
    </source>
</evidence>
<evidence type="ECO:0000256" key="11">
    <source>
        <dbReference type="ARBA" id="ARBA00048802"/>
    </source>
</evidence>
<evidence type="ECO:0000256" key="10">
    <source>
        <dbReference type="ARBA" id="ARBA00048205"/>
    </source>
</evidence>
<dbReference type="EMBL" id="CP003360">
    <property type="protein sequence ID" value="AFM27160.1"/>
    <property type="molecule type" value="Genomic_DNA"/>
</dbReference>
<dbReference type="Proteomes" id="UP000006055">
    <property type="component" value="Chromosome"/>
</dbReference>
<keyword evidence="6 12" id="KW-0819">tRNA processing</keyword>
<evidence type="ECO:0000256" key="3">
    <source>
        <dbReference type="ARBA" id="ARBA00022555"/>
    </source>
</evidence>
<comment type="catalytic activity">
    <reaction evidence="11">
        <text>a 5,6-dihydrouridine in tRNA + NAD(+) = a uridine in tRNA + NADH + H(+)</text>
        <dbReference type="Rhea" id="RHEA:54452"/>
        <dbReference type="Rhea" id="RHEA-COMP:13339"/>
        <dbReference type="Rhea" id="RHEA-COMP:13887"/>
        <dbReference type="ChEBI" id="CHEBI:15378"/>
        <dbReference type="ChEBI" id="CHEBI:57540"/>
        <dbReference type="ChEBI" id="CHEBI:57945"/>
        <dbReference type="ChEBI" id="CHEBI:65315"/>
        <dbReference type="ChEBI" id="CHEBI:74443"/>
    </reaction>
</comment>
<feature type="active site" description="Proton donor" evidence="13">
    <location>
        <position position="99"/>
    </location>
</feature>
<dbReference type="Gene3D" id="3.20.20.70">
    <property type="entry name" value="Aldolase class I"/>
    <property type="match status" value="1"/>
</dbReference>
<evidence type="ECO:0000256" key="9">
    <source>
        <dbReference type="ARBA" id="ARBA00023002"/>
    </source>
</evidence>
<organism evidence="16 17">
    <name type="scientific">Desulfomonile tiedjei (strain ATCC 49306 / DSM 6799 / DCB-1)</name>
    <dbReference type="NCBI Taxonomy" id="706587"/>
    <lineage>
        <taxon>Bacteria</taxon>
        <taxon>Pseudomonadati</taxon>
        <taxon>Thermodesulfobacteriota</taxon>
        <taxon>Desulfomonilia</taxon>
        <taxon>Desulfomonilales</taxon>
        <taxon>Desulfomonilaceae</taxon>
        <taxon>Desulfomonile</taxon>
    </lineage>
</organism>
<dbReference type="InterPro" id="IPR013785">
    <property type="entry name" value="Aldolase_TIM"/>
</dbReference>
<evidence type="ECO:0000313" key="17">
    <source>
        <dbReference type="Proteomes" id="UP000006055"/>
    </source>
</evidence>
<accession>I4CC69</accession>
<sequence>MRIGNLETYGNVFLAPMAGITDTPFRTLVQSFGVSAVWTEMLSAAAIAGNRNEFRTVDLEGHVVPTIFQISGKDPSLMAAAAERLQDMGAAAVDVNMGCPARKIVGRGEGAALMKDASLAGRLVAAIRKCLKIPVTAKIRSGWDNTNQNAAHMAKILESEGADAIIVHSRSRSHRHSGPPSLSVIREVKEAVNIPVIGNGGIMEVQDAVTMMNESECDGIMIGRGALGKPWLPGQILERFGFASGLPARFTTIFEVIRHHFEMELNWWGAARAVLRMRKHLAWYSRGLIGGAEYRKTVFQMDDPSSIMQCTEHFFGKVGIS</sequence>
<feature type="binding site" evidence="14">
    <location>
        <position position="69"/>
    </location>
    <ligand>
        <name>FMN</name>
        <dbReference type="ChEBI" id="CHEBI:58210"/>
    </ligand>
</feature>
<dbReference type="EC" id="1.3.1.-" evidence="12"/>
<dbReference type="PANTHER" id="PTHR45846">
    <property type="entry name" value="TRNA-DIHYDROURIDINE(47) SYNTHASE [NAD(P)(+)]-LIKE"/>
    <property type="match status" value="1"/>
</dbReference>
<dbReference type="AlphaFoldDB" id="I4CC69"/>
<dbReference type="GO" id="GO:0000049">
    <property type="term" value="F:tRNA binding"/>
    <property type="evidence" value="ECO:0007669"/>
    <property type="project" value="UniProtKB-KW"/>
</dbReference>
<dbReference type="InterPro" id="IPR004652">
    <property type="entry name" value="DusB-like"/>
</dbReference>
<dbReference type="InterPro" id="IPR018517">
    <property type="entry name" value="tRNA_hU_synthase_CS"/>
</dbReference>
<name>I4CC69_DESTA</name>
<dbReference type="PANTHER" id="PTHR45846:SF1">
    <property type="entry name" value="TRNA-DIHYDROURIDINE(47) SYNTHASE [NAD(P)(+)]-LIKE"/>
    <property type="match status" value="1"/>
</dbReference>
<keyword evidence="5 12" id="KW-0288">FMN</keyword>
<evidence type="ECO:0000256" key="13">
    <source>
        <dbReference type="PIRSR" id="PIRSR006621-1"/>
    </source>
</evidence>
<dbReference type="PIRSF" id="PIRSF006621">
    <property type="entry name" value="Dus"/>
    <property type="match status" value="1"/>
</dbReference>
<feature type="binding site" evidence="14">
    <location>
        <position position="168"/>
    </location>
    <ligand>
        <name>FMN</name>
        <dbReference type="ChEBI" id="CHEBI:58210"/>
    </ligand>
</feature>
<dbReference type="KEGG" id="dti:Desti_4532"/>